<protein>
    <submittedName>
        <fullName evidence="2">Uncharacterized protein</fullName>
    </submittedName>
</protein>
<name>A0A6J4K7N2_9ACTN</name>
<feature type="compositionally biased region" description="Basic and acidic residues" evidence="1">
    <location>
        <begin position="1"/>
        <end position="19"/>
    </location>
</feature>
<feature type="non-terminal residue" evidence="2">
    <location>
        <position position="1"/>
    </location>
</feature>
<feature type="non-terminal residue" evidence="2">
    <location>
        <position position="100"/>
    </location>
</feature>
<feature type="compositionally biased region" description="Basic and acidic residues" evidence="1">
    <location>
        <begin position="52"/>
        <end position="61"/>
    </location>
</feature>
<gene>
    <name evidence="2" type="ORF">AVDCRST_MAG48-1077</name>
</gene>
<feature type="compositionally biased region" description="Low complexity" evidence="1">
    <location>
        <begin position="74"/>
        <end position="92"/>
    </location>
</feature>
<evidence type="ECO:0000256" key="1">
    <source>
        <dbReference type="SAM" id="MobiDB-lite"/>
    </source>
</evidence>
<feature type="region of interest" description="Disordered" evidence="1">
    <location>
        <begin position="1"/>
        <end position="100"/>
    </location>
</feature>
<proteinExistence type="predicted"/>
<reference evidence="2" key="1">
    <citation type="submission" date="2020-02" db="EMBL/GenBank/DDBJ databases">
        <authorList>
            <person name="Meier V. D."/>
        </authorList>
    </citation>
    <scope>NUCLEOTIDE SEQUENCE</scope>
    <source>
        <strain evidence="2">AVDCRST_MAG48</strain>
    </source>
</reference>
<organism evidence="2">
    <name type="scientific">uncultured Friedmanniella sp</name>
    <dbReference type="NCBI Taxonomy" id="335381"/>
    <lineage>
        <taxon>Bacteria</taxon>
        <taxon>Bacillati</taxon>
        <taxon>Actinomycetota</taxon>
        <taxon>Actinomycetes</taxon>
        <taxon>Propionibacteriales</taxon>
        <taxon>Nocardioidaceae</taxon>
        <taxon>Friedmanniella</taxon>
        <taxon>environmental samples</taxon>
    </lineage>
</organism>
<dbReference type="AlphaFoldDB" id="A0A6J4K7N2"/>
<evidence type="ECO:0000313" key="2">
    <source>
        <dbReference type="EMBL" id="CAA9297919.1"/>
    </source>
</evidence>
<accession>A0A6J4K7N2</accession>
<dbReference type="EMBL" id="CADCTS010000157">
    <property type="protein sequence ID" value="CAA9297919.1"/>
    <property type="molecule type" value="Genomic_DNA"/>
</dbReference>
<sequence>GRCRAAPERPDPSRSEPARSGRGCADVAVRRRGHRVRTQAADGRDPGAAAAGRRDGARPDHAGPGSAAASCSTPGRRAAAGGGSAVPPRGRAPLPPGADV</sequence>